<dbReference type="GO" id="GO:0007189">
    <property type="term" value="P:adenylate cyclase-activating G protein-coupled receptor signaling pathway"/>
    <property type="evidence" value="ECO:0007669"/>
    <property type="project" value="TreeGrafter"/>
</dbReference>
<proteinExistence type="predicted"/>
<dbReference type="Gene3D" id="3.80.10.10">
    <property type="entry name" value="Ribonuclease Inhibitor"/>
    <property type="match status" value="1"/>
</dbReference>
<keyword evidence="7" id="KW-0297">G-protein coupled receptor</keyword>
<keyword evidence="14" id="KW-1185">Reference proteome</keyword>
<organism evidence="13 14">
    <name type="scientific">Desmophyllum pertusum</name>
    <dbReference type="NCBI Taxonomy" id="174260"/>
    <lineage>
        <taxon>Eukaryota</taxon>
        <taxon>Metazoa</taxon>
        <taxon>Cnidaria</taxon>
        <taxon>Anthozoa</taxon>
        <taxon>Hexacorallia</taxon>
        <taxon>Scleractinia</taxon>
        <taxon>Caryophylliina</taxon>
        <taxon>Caryophylliidae</taxon>
        <taxon>Desmophyllum</taxon>
    </lineage>
</organism>
<feature type="domain" description="G-protein coupled receptors family 1 profile" evidence="12">
    <location>
        <begin position="196"/>
        <end position="466"/>
    </location>
</feature>
<evidence type="ECO:0000256" key="1">
    <source>
        <dbReference type="ARBA" id="ARBA00004651"/>
    </source>
</evidence>
<feature type="transmembrane region" description="Helical" evidence="11">
    <location>
        <begin position="357"/>
        <end position="379"/>
    </location>
</feature>
<evidence type="ECO:0000256" key="8">
    <source>
        <dbReference type="ARBA" id="ARBA00023136"/>
    </source>
</evidence>
<evidence type="ECO:0000256" key="5">
    <source>
        <dbReference type="ARBA" id="ARBA00022737"/>
    </source>
</evidence>
<evidence type="ECO:0000313" key="14">
    <source>
        <dbReference type="Proteomes" id="UP001163046"/>
    </source>
</evidence>
<dbReference type="GO" id="GO:0009755">
    <property type="term" value="P:hormone-mediated signaling pathway"/>
    <property type="evidence" value="ECO:0007669"/>
    <property type="project" value="TreeGrafter"/>
</dbReference>
<keyword evidence="4 11" id="KW-0812">Transmembrane</keyword>
<feature type="transmembrane region" description="Helical" evidence="11">
    <location>
        <begin position="216"/>
        <end position="236"/>
    </location>
</feature>
<dbReference type="InterPro" id="IPR017452">
    <property type="entry name" value="GPCR_Rhodpsn_7TM"/>
</dbReference>
<sequence length="531" mass="60094">MSVNETASWHCSRYCNCSLLDDAAIVAKCDLQVMENCESYVLPDDALILDLSFNELHEWKGDISTSLPILETVDLTGNPLYLPDDNLLSVPTLVEIIGVAWSADCSDCVLVKTELLISLNDSDACIVEPEGYSFPDEIEYGRSLFFVERGFSPQCICEEEKCFDEEIATRYNVNLNTLPRKLFYVEYIFGAIAVILNLVVVFICFGCRSLRKSTSFILIGNIGVCDVIMGVFSVLIGRYTAYEFIVHVHEYPGMDIFVNHYCTIMGVIFTTAQITSVSSSFLATLERYLSIVYCMNPEARLRKTVALWCLAGIWSVAIGYSLLAVFQVGGLRYHGEFTCMMPFVNGPNQQDTSVTGLAVAALLVLLYLISIALYIHIFFHVRKTRMSAGVKRKATLAKNISLMVCTNFAFFIIPMVCTLLFVYRFEQLIELFKIDSLQSLKVYFIMLSWLPIVFLSFNSCLNPFLCAFRHPKFRRELNVCFNKCQCTCLKRSRAQFPQAWNLTAMKRVELSSTDVIEGTINETYRSLETLN</sequence>
<evidence type="ECO:0000256" key="11">
    <source>
        <dbReference type="SAM" id="Phobius"/>
    </source>
</evidence>
<evidence type="ECO:0000256" key="6">
    <source>
        <dbReference type="ARBA" id="ARBA00022989"/>
    </source>
</evidence>
<dbReference type="InterPro" id="IPR000276">
    <property type="entry name" value="GPCR_Rhodpsn"/>
</dbReference>
<keyword evidence="2" id="KW-1003">Cell membrane</keyword>
<comment type="subcellular location">
    <subcellularLocation>
        <location evidence="1">Cell membrane</location>
        <topology evidence="1">Multi-pass membrane protein</topology>
    </subcellularLocation>
</comment>
<evidence type="ECO:0000259" key="12">
    <source>
        <dbReference type="PROSITE" id="PS50262"/>
    </source>
</evidence>
<dbReference type="PANTHER" id="PTHR24372">
    <property type="entry name" value="GLYCOPROTEIN HORMONE RECEPTOR"/>
    <property type="match status" value="1"/>
</dbReference>
<dbReference type="PRINTS" id="PR00237">
    <property type="entry name" value="GPCRRHODOPSN"/>
</dbReference>
<gene>
    <name evidence="13" type="ORF">OS493_035681</name>
</gene>
<dbReference type="InterPro" id="IPR032675">
    <property type="entry name" value="LRR_dom_sf"/>
</dbReference>
<evidence type="ECO:0000256" key="7">
    <source>
        <dbReference type="ARBA" id="ARBA00023040"/>
    </source>
</evidence>
<keyword evidence="10" id="KW-0807">Transducer</keyword>
<evidence type="ECO:0000256" key="10">
    <source>
        <dbReference type="ARBA" id="ARBA00023224"/>
    </source>
</evidence>
<evidence type="ECO:0000256" key="2">
    <source>
        <dbReference type="ARBA" id="ARBA00022475"/>
    </source>
</evidence>
<protein>
    <recommendedName>
        <fullName evidence="12">G-protein coupled receptors family 1 profile domain-containing protein</fullName>
    </recommendedName>
</protein>
<dbReference type="GO" id="GO:0008528">
    <property type="term" value="F:G protein-coupled peptide receptor activity"/>
    <property type="evidence" value="ECO:0007669"/>
    <property type="project" value="TreeGrafter"/>
</dbReference>
<dbReference type="GO" id="GO:0005886">
    <property type="term" value="C:plasma membrane"/>
    <property type="evidence" value="ECO:0007669"/>
    <property type="project" value="UniProtKB-SubCell"/>
</dbReference>
<feature type="transmembrane region" description="Helical" evidence="11">
    <location>
        <begin position="443"/>
        <end position="465"/>
    </location>
</feature>
<dbReference type="OrthoDB" id="1741314at2759"/>
<dbReference type="EMBL" id="MU826880">
    <property type="protein sequence ID" value="KAJ7369902.1"/>
    <property type="molecule type" value="Genomic_DNA"/>
</dbReference>
<keyword evidence="8 11" id="KW-0472">Membrane</keyword>
<keyword evidence="6 11" id="KW-1133">Transmembrane helix</keyword>
<dbReference type="PROSITE" id="PS50262">
    <property type="entry name" value="G_PROTEIN_RECEP_F1_2"/>
    <property type="match status" value="1"/>
</dbReference>
<keyword evidence="9" id="KW-0675">Receptor</keyword>
<feature type="transmembrane region" description="Helical" evidence="11">
    <location>
        <begin position="256"/>
        <end position="285"/>
    </location>
</feature>
<dbReference type="Gene3D" id="1.20.1070.10">
    <property type="entry name" value="Rhodopsin 7-helix transmembrane proteins"/>
    <property type="match status" value="1"/>
</dbReference>
<evidence type="ECO:0000256" key="9">
    <source>
        <dbReference type="ARBA" id="ARBA00023170"/>
    </source>
</evidence>
<dbReference type="AlphaFoldDB" id="A0A9W9YUU5"/>
<keyword evidence="3" id="KW-0433">Leucine-rich repeat</keyword>
<reference evidence="13" key="1">
    <citation type="submission" date="2023-01" db="EMBL/GenBank/DDBJ databases">
        <title>Genome assembly of the deep-sea coral Lophelia pertusa.</title>
        <authorList>
            <person name="Herrera S."/>
            <person name="Cordes E."/>
        </authorList>
    </citation>
    <scope>NUCLEOTIDE SEQUENCE</scope>
    <source>
        <strain evidence="13">USNM1676648</strain>
        <tissue evidence="13">Polyp</tissue>
    </source>
</reference>
<dbReference type="Pfam" id="PF00001">
    <property type="entry name" value="7tm_1"/>
    <property type="match status" value="1"/>
</dbReference>
<feature type="transmembrane region" description="Helical" evidence="11">
    <location>
        <begin position="182"/>
        <end position="204"/>
    </location>
</feature>
<keyword evidence="5" id="KW-0677">Repeat</keyword>
<dbReference type="PANTHER" id="PTHR24372:SF77">
    <property type="entry name" value="G-PROTEIN COUPLED RECEPTORS FAMILY 1 PROFILE DOMAIN-CONTAINING PROTEIN"/>
    <property type="match status" value="1"/>
</dbReference>
<evidence type="ECO:0000256" key="3">
    <source>
        <dbReference type="ARBA" id="ARBA00022614"/>
    </source>
</evidence>
<dbReference type="Proteomes" id="UP001163046">
    <property type="component" value="Unassembled WGS sequence"/>
</dbReference>
<dbReference type="SUPFAM" id="SSF81321">
    <property type="entry name" value="Family A G protein-coupled receptor-like"/>
    <property type="match status" value="1"/>
</dbReference>
<accession>A0A9W9YUU5</accession>
<evidence type="ECO:0000313" key="13">
    <source>
        <dbReference type="EMBL" id="KAJ7369902.1"/>
    </source>
</evidence>
<feature type="transmembrane region" description="Helical" evidence="11">
    <location>
        <begin position="305"/>
        <end position="326"/>
    </location>
</feature>
<feature type="transmembrane region" description="Helical" evidence="11">
    <location>
        <begin position="400"/>
        <end position="423"/>
    </location>
</feature>
<evidence type="ECO:0000256" key="4">
    <source>
        <dbReference type="ARBA" id="ARBA00022692"/>
    </source>
</evidence>
<name>A0A9W9YUU5_9CNID</name>
<comment type="caution">
    <text evidence="13">The sequence shown here is derived from an EMBL/GenBank/DDBJ whole genome shotgun (WGS) entry which is preliminary data.</text>
</comment>